<evidence type="ECO:0008006" key="3">
    <source>
        <dbReference type="Google" id="ProtNLM"/>
    </source>
</evidence>
<keyword evidence="2" id="KW-1185">Reference proteome</keyword>
<proteinExistence type="predicted"/>
<dbReference type="Pfam" id="PF10076">
    <property type="entry name" value="Phage_Mu_Gp48"/>
    <property type="match status" value="1"/>
</dbReference>
<dbReference type="Proteomes" id="UP000198508">
    <property type="component" value="Unassembled WGS sequence"/>
</dbReference>
<reference evidence="2" key="1">
    <citation type="submission" date="2016-10" db="EMBL/GenBank/DDBJ databases">
        <authorList>
            <person name="Varghese N."/>
            <person name="Submissions S."/>
        </authorList>
    </citation>
    <scope>NUCLEOTIDE SEQUENCE [LARGE SCALE GENOMIC DNA]</scope>
    <source>
        <strain evidence="2">NLAE-zl-G277</strain>
    </source>
</reference>
<dbReference type="AlphaFoldDB" id="A0A1I0K6G2"/>
<dbReference type="RefSeq" id="WP_092371362.1">
    <property type="nucleotide sequence ID" value="NZ_CAKXUV010000015.1"/>
</dbReference>
<evidence type="ECO:0000313" key="1">
    <source>
        <dbReference type="EMBL" id="SEU19266.1"/>
    </source>
</evidence>
<dbReference type="EMBL" id="FOIM01000050">
    <property type="protein sequence ID" value="SEU19266.1"/>
    <property type="molecule type" value="Genomic_DNA"/>
</dbReference>
<organism evidence="1 2">
    <name type="scientific">Enterocloster lavalensis</name>
    <dbReference type="NCBI Taxonomy" id="460384"/>
    <lineage>
        <taxon>Bacteria</taxon>
        <taxon>Bacillati</taxon>
        <taxon>Bacillota</taxon>
        <taxon>Clostridia</taxon>
        <taxon>Lachnospirales</taxon>
        <taxon>Lachnospiraceae</taxon>
        <taxon>Enterocloster</taxon>
    </lineage>
</organism>
<evidence type="ECO:0000313" key="2">
    <source>
        <dbReference type="Proteomes" id="UP000198508"/>
    </source>
</evidence>
<name>A0A1I0K6G2_9FIRM</name>
<gene>
    <name evidence="1" type="ORF">SAMN05216313_1503</name>
</gene>
<dbReference type="STRING" id="460384.SAMN05216313_1503"/>
<protein>
    <recommendedName>
        <fullName evidence="3">DUF2313 domain-containing protein</fullName>
    </recommendedName>
</protein>
<accession>A0A1I0K6G2</accession>
<dbReference type="InterPro" id="IPR018755">
    <property type="entry name" value="Phage_Mu_Gp48"/>
</dbReference>
<sequence>MDKRVEQSERVLDLAGYVPEFLRDVTEFRQLYSAQEYELKRLYGKMDELWKDSLIPSATIQGIKRFERMIGLKPYPGDTLEDRRAAVSLKWNQQLPYTIPRLRERLELAVGEVGYELWVRENAYELELWILDQPYRVLQDLRDMTRQMIPANLVFVFAGKYPGEMSAEVTVGSRMELAADFFARYNREFLYLDGNWLLDGTYLLNGYKEIEGLDLYPARTTIQSEWRCLVTSLWAWGYGTGAGVAPGTGTDLRITGAAARQPMGDGRLGLEWTQPVALEMDCQLRVEHNLWYLDGATLLDGSSFLDAEIFEYDL</sequence>